<feature type="signal peptide" evidence="3">
    <location>
        <begin position="1"/>
        <end position="22"/>
    </location>
</feature>
<dbReference type="InterPro" id="IPR021884">
    <property type="entry name" value="Ice-bd_prot"/>
</dbReference>
<protein>
    <submittedName>
        <fullName evidence="4">Antifreeze protein</fullName>
    </submittedName>
</protein>
<proteinExistence type="inferred from homology"/>
<name>A0A166G644_9AGAM</name>
<evidence type="ECO:0000313" key="5">
    <source>
        <dbReference type="Proteomes" id="UP000076532"/>
    </source>
</evidence>
<evidence type="ECO:0000313" key="4">
    <source>
        <dbReference type="EMBL" id="KZP17505.1"/>
    </source>
</evidence>
<reference evidence="4 5" key="1">
    <citation type="journal article" date="2016" name="Mol. Biol. Evol.">
        <title>Comparative Genomics of Early-Diverging Mushroom-Forming Fungi Provides Insights into the Origins of Lignocellulose Decay Capabilities.</title>
        <authorList>
            <person name="Nagy L.G."/>
            <person name="Riley R."/>
            <person name="Tritt A."/>
            <person name="Adam C."/>
            <person name="Daum C."/>
            <person name="Floudas D."/>
            <person name="Sun H."/>
            <person name="Yadav J.S."/>
            <person name="Pangilinan J."/>
            <person name="Larsson K.H."/>
            <person name="Matsuura K."/>
            <person name="Barry K."/>
            <person name="Labutti K."/>
            <person name="Kuo R."/>
            <person name="Ohm R.A."/>
            <person name="Bhattacharya S.S."/>
            <person name="Shirouzu T."/>
            <person name="Yoshinaga Y."/>
            <person name="Martin F.M."/>
            <person name="Grigoriev I.V."/>
            <person name="Hibbett D.S."/>
        </authorList>
    </citation>
    <scope>NUCLEOTIDE SEQUENCE [LARGE SCALE GENOMIC DNA]</scope>
    <source>
        <strain evidence="4 5">CBS 109695</strain>
    </source>
</reference>
<dbReference type="EMBL" id="KV417582">
    <property type="protein sequence ID" value="KZP17505.1"/>
    <property type="molecule type" value="Genomic_DNA"/>
</dbReference>
<sequence>MMSPTFSSPAIAILFLSQSCLAVGPAAVPLGSAANFAILAKSGISTVPNSAITGDIGLSPAAATFLTGFALTLSPDGTYATSTQITGRAYAASYTSPTPTTLHTAESDVMTAYKNAAGRANPDFTNLKGGALGGLTLAPGLYKFTSGVSINSSVTLAGLPTDTWIFQISGKLTIAHAQSVILSGGASAPNIVWVVTGAVSLGTVSTFEGIILGATSISLLAGSSINGRLLGQTAVALRAATVTEPCKLNLQNLLCL</sequence>
<dbReference type="Pfam" id="PF11999">
    <property type="entry name" value="Ice_binding"/>
    <property type="match status" value="1"/>
</dbReference>
<keyword evidence="5" id="KW-1185">Reference proteome</keyword>
<dbReference type="AlphaFoldDB" id="A0A166G644"/>
<evidence type="ECO:0000256" key="3">
    <source>
        <dbReference type="SAM" id="SignalP"/>
    </source>
</evidence>
<comment type="similarity">
    <text evidence="1">Belongs to the ice-binding protein family.</text>
</comment>
<dbReference type="OrthoDB" id="10264374at2759"/>
<dbReference type="STRING" id="436010.A0A166G644"/>
<dbReference type="Proteomes" id="UP000076532">
    <property type="component" value="Unassembled WGS sequence"/>
</dbReference>
<feature type="chain" id="PRO_5007873743" evidence="3">
    <location>
        <begin position="23"/>
        <end position="256"/>
    </location>
</feature>
<gene>
    <name evidence="4" type="ORF">FIBSPDRAFT_920663</name>
</gene>
<keyword evidence="2 3" id="KW-0732">Signal</keyword>
<evidence type="ECO:0000256" key="1">
    <source>
        <dbReference type="ARBA" id="ARBA00005445"/>
    </source>
</evidence>
<evidence type="ECO:0000256" key="2">
    <source>
        <dbReference type="ARBA" id="ARBA00022729"/>
    </source>
</evidence>
<organism evidence="4 5">
    <name type="scientific">Athelia psychrophila</name>
    <dbReference type="NCBI Taxonomy" id="1759441"/>
    <lineage>
        <taxon>Eukaryota</taxon>
        <taxon>Fungi</taxon>
        <taxon>Dikarya</taxon>
        <taxon>Basidiomycota</taxon>
        <taxon>Agaricomycotina</taxon>
        <taxon>Agaricomycetes</taxon>
        <taxon>Agaricomycetidae</taxon>
        <taxon>Atheliales</taxon>
        <taxon>Atheliaceae</taxon>
        <taxon>Athelia</taxon>
    </lineage>
</organism>
<accession>A0A166G644</accession>